<reference evidence="4 5" key="1">
    <citation type="journal article" date="2024" name="Nat. Commun.">
        <title>Phylogenomics reveals the evolutionary origins of lichenization in chlorophyte algae.</title>
        <authorList>
            <person name="Puginier C."/>
            <person name="Libourel C."/>
            <person name="Otte J."/>
            <person name="Skaloud P."/>
            <person name="Haon M."/>
            <person name="Grisel S."/>
            <person name="Petersen M."/>
            <person name="Berrin J.G."/>
            <person name="Delaux P.M."/>
            <person name="Dal Grande F."/>
            <person name="Keller J."/>
        </authorList>
    </citation>
    <scope>NUCLEOTIDE SEQUENCE [LARGE SCALE GENOMIC DNA]</scope>
    <source>
        <strain evidence="4 5">SAG 2043</strain>
    </source>
</reference>
<dbReference type="Pfam" id="PF00226">
    <property type="entry name" value="DnaJ"/>
    <property type="match status" value="1"/>
</dbReference>
<dbReference type="InterPro" id="IPR036869">
    <property type="entry name" value="J_dom_sf"/>
</dbReference>
<keyword evidence="2" id="KW-0812">Transmembrane</keyword>
<gene>
    <name evidence="4" type="ORF">WJX72_007460</name>
</gene>
<dbReference type="SUPFAM" id="SSF46565">
    <property type="entry name" value="Chaperone J-domain"/>
    <property type="match status" value="1"/>
</dbReference>
<dbReference type="CDD" id="cd06257">
    <property type="entry name" value="DnaJ"/>
    <property type="match status" value="1"/>
</dbReference>
<accession>A0AAW1R7I1</accession>
<dbReference type="SMART" id="SM00320">
    <property type="entry name" value="WD40"/>
    <property type="match status" value="1"/>
</dbReference>
<sequence>MATAAVDVLGFLPGPASKNNAGAADMLAGEAFAYAVSSAVAVVDVHRMQLACVLQGGHKSAAVTAVSWCPECHTRDLKGPSHLRLASGDQEGRVVVWDVTSANVIATLDDPHQAATGAGRKADKPAGIKDLAWVMSSPCLLGILMASGLFVVWDTRGGGVVWKKDFGAEQLLASIKVNPTDMRHICLCGQKGSIVVLRLVNMARDKVEQQTYKVDMTNSKANDTLRCCFSTTRDLLYVMLPREVVVFDLEFGQPAASTTLQSARPAFRDILGCFGHTDVGRGVAEGGVDLLYCSHQDGSLSIWRRQPSQLSYTLLHISKLVPPPSRINNNAVLSLLCISAAVWVRCNTDANRSTVLPRAGHTTQAFGINGKLAGKAGGQGLLTAQNQNAQSGWEGDWEDFSPIPSPSKAQPAGAPGAAASPVTTYTSAANASASLIDFDSPVVAAPAAALASSHPNAAASAGTAATMAVIAAVTSAGNVELVTLQRGALTPLMGTISVSLGAHKDIVRGVRWLGPTARIVSFSSEKTQHGFRNTLLLTDIRNRSSLPFRELGAENAPMLGIRASPSGRYILVLLRGAPSEIWAIGGSTRPLRVRVLDLPFTAVEWVLPSELQHSDPMAPAKWLVWERSPLAKERSLYGYWDDDGENTPSAPTEAEAMADAPEERLAFALGDGRVGVLAVKGRKVTDTKPKRPMWGLLAGAESVATAIASWGNLVILGDADGNLNRWDTATGRITTISTGQGAARRIHFAPPACEQLFPNQGVGSATTARVSVMFANGTFGVWELDGRNELKQGPVSVTASTRVGRVIDMSWAPLPHPVGAGSVLTVAIDDGSLAFIDASQTLEQNSRKQRLQAFKHLVGGNWPYPQGVLSPPPALGSSLLLPRAWALLLRLLLQQAVPLATLKALCTPLCEGDETLEEAVWGLLPRACRSEWDSSPHRMYSTEATELSYIASGGTIRRMRKTTGEAPVLLDLPTIPAEDDGQFQLSPKSASLEPQLIGASPSAAMEPQLPPVRTRSLSGDGGADGSVFVRGEGSKKFSMNMKDRFNKITGRSAVRSTAAEDDKPDDADGAAAQPVDLRSRHTYTATLVMVLKALAKMRAGGALLHAAEWRAYTTALDAKSTAARMAVAAAIMGCSEEARFWRGLPATLEAVKSRAMPSKKDLETALSAALSPSPGQPGASNAAELAPSAVGRLWTEAGEIAEARERAQWHEQMSRRNIEHSEKLQERRVIEYVVLGDFQTAVGFLLASTPERSARYYRDALCTLALAAASPERYNGPAAAGGAEAVSRTLHIQAAKVVTAHAATVGDNLLGVPLLCSAGLPQEAVALLQEAGLWKYASTLAANTLTGGDQAAALERWAAHIHQSEGSLWRAMGIMAAAGALRSAVLMLRKLGMADSAMAFAQACAEAGLYNPAASPDGGHLDNLFHHTGNTPLRQRSFAERAADSQGRLDSVNFVALQGSLARDDLWRETTLFERLLYKNHNQHRTAKHYHKLAEVRRLLRLLRSLQLSQLIGELHGLTRRAHGVGLTHATASYPAYDRDLHMAVPSGQAAVLVLQRLLAACRIVEALLPAIHGAAGQLLAQLAMSYFMPFSLTATAMLARILATSAQVLLDASKAYNSLVELVPALPFGPLAGANVAGLDALPMMVKCDWKNALPQYTPVECSQKGPASCPPSPCLRTGGAVLHPAQCVYASVRKAVSLSYFPGRLGNHGTRAWRTPLRPPSDTFFIKDQIKQLGFWYRANVCWYKEDATKHDLKALYEVLQAYVPPPIQTFRWNRFEVEVKGHPTPEGFYPEVRVLLHNNGTGTFHIKDTLKERGFWYREGHSWYHIRMTYADLMALKALIRSFDWDTLEHDPEAGLAPPTPPQQAPPHAADGGAGPGTQPNKEPQQAATSGQRAAEEERQRQQARQEAEAARARQRAANRLFREAQEAAAVRAAAAAAATSQAHAQQEALAFAQAKPLDFDQASILSLKIYLRQAGHEAPLRGFERPDLVRLAKQLQPEWQARRVLACKKVPPSVSARLRNLLILQADGAANCKRAYNRVALAVHPDKNASQHAAEAFKLVNEAYLALQRGQHADAL</sequence>
<evidence type="ECO:0000313" key="5">
    <source>
        <dbReference type="Proteomes" id="UP001489004"/>
    </source>
</evidence>
<dbReference type="InterPro" id="IPR027951">
    <property type="entry name" value="Nepro_N"/>
</dbReference>
<dbReference type="Pfam" id="PF14780">
    <property type="entry name" value="NEPRO_N"/>
    <property type="match status" value="1"/>
</dbReference>
<feature type="region of interest" description="Disordered" evidence="1">
    <location>
        <begin position="1052"/>
        <end position="1074"/>
    </location>
</feature>
<feature type="compositionally biased region" description="Basic and acidic residues" evidence="1">
    <location>
        <begin position="1897"/>
        <end position="1915"/>
    </location>
</feature>
<dbReference type="PROSITE" id="PS50076">
    <property type="entry name" value="DNAJ_2"/>
    <property type="match status" value="1"/>
</dbReference>
<feature type="compositionally biased region" description="Polar residues" evidence="1">
    <location>
        <begin position="1881"/>
        <end position="1894"/>
    </location>
</feature>
<evidence type="ECO:0000313" key="4">
    <source>
        <dbReference type="EMBL" id="KAK9829709.1"/>
    </source>
</evidence>
<dbReference type="Proteomes" id="UP001489004">
    <property type="component" value="Unassembled WGS sequence"/>
</dbReference>
<keyword evidence="2" id="KW-0472">Membrane</keyword>
<keyword evidence="2" id="KW-1133">Transmembrane helix</keyword>
<dbReference type="InterPro" id="IPR057852">
    <property type="entry name" value="Beta-prop_WDR11_1st"/>
</dbReference>
<organism evidence="4 5">
    <name type="scientific">[Myrmecia] bisecta</name>
    <dbReference type="NCBI Taxonomy" id="41462"/>
    <lineage>
        <taxon>Eukaryota</taxon>
        <taxon>Viridiplantae</taxon>
        <taxon>Chlorophyta</taxon>
        <taxon>core chlorophytes</taxon>
        <taxon>Trebouxiophyceae</taxon>
        <taxon>Trebouxiales</taxon>
        <taxon>Trebouxiaceae</taxon>
        <taxon>Myrmecia</taxon>
    </lineage>
</organism>
<dbReference type="Gene3D" id="2.130.10.10">
    <property type="entry name" value="YVTN repeat-like/Quinoprotein amine dehydrogenase"/>
    <property type="match status" value="3"/>
</dbReference>
<dbReference type="Pfam" id="PF23753">
    <property type="entry name" value="TPR_WDR11"/>
    <property type="match status" value="1"/>
</dbReference>
<feature type="domain" description="J" evidence="3">
    <location>
        <begin position="2020"/>
        <end position="2076"/>
    </location>
</feature>
<dbReference type="GO" id="GO:0005737">
    <property type="term" value="C:cytoplasm"/>
    <property type="evidence" value="ECO:0007669"/>
    <property type="project" value="TreeGrafter"/>
</dbReference>
<dbReference type="InterPro" id="IPR015943">
    <property type="entry name" value="WD40/YVTN_repeat-like_dom_sf"/>
</dbReference>
<evidence type="ECO:0000259" key="3">
    <source>
        <dbReference type="PROSITE" id="PS50076"/>
    </source>
</evidence>
<dbReference type="InterPro" id="IPR036322">
    <property type="entry name" value="WD40_repeat_dom_sf"/>
</dbReference>
<dbReference type="InterPro" id="IPR057853">
    <property type="entry name" value="Beta-prop_WDR11_2nd"/>
</dbReference>
<name>A0AAW1R7I1_9CHLO</name>
<dbReference type="EMBL" id="JALJOR010000001">
    <property type="protein sequence ID" value="KAK9829709.1"/>
    <property type="molecule type" value="Genomic_DNA"/>
</dbReference>
<dbReference type="InterPro" id="IPR001680">
    <property type="entry name" value="WD40_rpt"/>
</dbReference>
<keyword evidence="5" id="KW-1185">Reference proteome</keyword>
<dbReference type="Pfam" id="PF23752">
    <property type="entry name" value="Beta-prop_WDR11_2nd"/>
    <property type="match status" value="1"/>
</dbReference>
<feature type="region of interest" description="Disordered" evidence="1">
    <location>
        <begin position="392"/>
        <end position="417"/>
    </location>
</feature>
<comment type="caution">
    <text evidence="4">The sequence shown here is derived from an EMBL/GenBank/DDBJ whole genome shotgun (WGS) entry which is preliminary data.</text>
</comment>
<evidence type="ECO:0000256" key="1">
    <source>
        <dbReference type="SAM" id="MobiDB-lite"/>
    </source>
</evidence>
<dbReference type="InterPro" id="IPR039694">
    <property type="entry name" value="WDR11"/>
</dbReference>
<evidence type="ECO:0000256" key="2">
    <source>
        <dbReference type="SAM" id="Phobius"/>
    </source>
</evidence>
<dbReference type="InterPro" id="IPR057854">
    <property type="entry name" value="TPR_WDR11"/>
</dbReference>
<dbReference type="Pfam" id="PF23751">
    <property type="entry name" value="Beta-prop_WDR11_1st"/>
    <property type="match status" value="2"/>
</dbReference>
<dbReference type="PANTHER" id="PTHR14593">
    <property type="entry name" value="WD REPEAT-CONTAINING PROTEIN 11"/>
    <property type="match status" value="1"/>
</dbReference>
<protein>
    <recommendedName>
        <fullName evidence="3">J domain-containing protein</fullName>
    </recommendedName>
</protein>
<feature type="compositionally biased region" description="Low complexity" evidence="1">
    <location>
        <begin position="406"/>
        <end position="417"/>
    </location>
</feature>
<dbReference type="Gene3D" id="1.10.287.110">
    <property type="entry name" value="DnaJ domain"/>
    <property type="match status" value="1"/>
</dbReference>
<dbReference type="SUPFAM" id="SSF50978">
    <property type="entry name" value="WD40 repeat-like"/>
    <property type="match status" value="2"/>
</dbReference>
<feature type="region of interest" description="Disordered" evidence="1">
    <location>
        <begin position="1854"/>
        <end position="1920"/>
    </location>
</feature>
<dbReference type="InterPro" id="IPR001623">
    <property type="entry name" value="DnaJ_domain"/>
</dbReference>
<feature type="transmembrane region" description="Helical" evidence="2">
    <location>
        <begin position="131"/>
        <end position="153"/>
    </location>
</feature>
<dbReference type="PANTHER" id="PTHR14593:SF5">
    <property type="entry name" value="WD REPEAT-CONTAINING PROTEIN 11"/>
    <property type="match status" value="1"/>
</dbReference>
<proteinExistence type="predicted"/>